<gene>
    <name evidence="2" type="ORF">Cabys_2500</name>
    <name evidence="3" type="ORF">Calab_3561</name>
</gene>
<dbReference type="PANTHER" id="PTHR43640:SF1">
    <property type="entry name" value="THIOREDOXIN-DEPENDENT PEROXIREDOXIN"/>
    <property type="match status" value="1"/>
</dbReference>
<evidence type="ECO:0000313" key="3">
    <source>
        <dbReference type="EMBL" id="EHO43160.1"/>
    </source>
</evidence>
<dbReference type="Pfam" id="PF00578">
    <property type="entry name" value="AhpC-TSA"/>
    <property type="match status" value="1"/>
</dbReference>
<sequence precursor="true">MRLMSGVLTFILLAFVFTQAGEIKLGAPAPDFTLKDAEGKAHQLSDYRGKIVVLEWVNYGCPFVKKFYNSGTMQALQKKYTEKGVVWISICSSAPGKQGHYAPEKIRELKKEKGAFYTAYLIDEEGTVGRLYGAKTTPHMFIIDPDGNLVYAGAIDDQPSSKQSSLKNARNYLSETLDKMLQNQPVKPFMTKPYGCSVKYKK</sequence>
<dbReference type="AlphaFoldDB" id="H1XXN6"/>
<dbReference type="GO" id="GO:0016209">
    <property type="term" value="F:antioxidant activity"/>
    <property type="evidence" value="ECO:0007669"/>
    <property type="project" value="InterPro"/>
</dbReference>
<proteinExistence type="predicted"/>
<dbReference type="SUPFAM" id="SSF52833">
    <property type="entry name" value="Thioredoxin-like"/>
    <property type="match status" value="1"/>
</dbReference>
<dbReference type="HOGENOM" id="CLU_076204_3_0_0"/>
<dbReference type="KEGG" id="caby:Cabys_2500"/>
<dbReference type="Proteomes" id="UP000004671">
    <property type="component" value="Chromosome"/>
</dbReference>
<dbReference type="InterPro" id="IPR047262">
    <property type="entry name" value="PRX-like1"/>
</dbReference>
<name>H1XXN6_CALAY</name>
<dbReference type="EMBL" id="CM001402">
    <property type="protein sequence ID" value="EHO43160.1"/>
    <property type="molecule type" value="Genomic_DNA"/>
</dbReference>
<accession>H1XXN6</accession>
<organism evidence="3 4">
    <name type="scientific">Caldithrix abyssi DSM 13497</name>
    <dbReference type="NCBI Taxonomy" id="880073"/>
    <lineage>
        <taxon>Bacteria</taxon>
        <taxon>Pseudomonadati</taxon>
        <taxon>Calditrichota</taxon>
        <taxon>Calditrichia</taxon>
        <taxon>Calditrichales</taxon>
        <taxon>Calditrichaceae</taxon>
        <taxon>Caldithrix</taxon>
    </lineage>
</organism>
<dbReference type="PaxDb" id="880073-Calab_3561"/>
<reference evidence="2 5" key="2">
    <citation type="submission" date="2016-11" db="EMBL/GenBank/DDBJ databases">
        <title>Genomic analysis of Caldithrix abyssi and proposal of a novel bacterial phylum Caldithrichaeota.</title>
        <authorList>
            <person name="Kublanov I."/>
            <person name="Sigalova O."/>
            <person name="Gavrilov S."/>
            <person name="Lebedinsky A."/>
            <person name="Ivanova N."/>
            <person name="Daum C."/>
            <person name="Reddy T."/>
            <person name="Klenk H.P."/>
            <person name="Goker M."/>
            <person name="Reva O."/>
            <person name="Miroshnichenko M."/>
            <person name="Kyprides N."/>
            <person name="Woyke T."/>
            <person name="Gelfand M."/>
        </authorList>
    </citation>
    <scope>NUCLEOTIDE SEQUENCE [LARGE SCALE GENOMIC DNA]</scope>
    <source>
        <strain evidence="2 5">LF13</strain>
    </source>
</reference>
<protein>
    <submittedName>
        <fullName evidence="3">Alkyl hydroperoxide reductase/ Thiol specific antioxidant/ Mal allergen</fullName>
    </submittedName>
    <submittedName>
        <fullName evidence="2">Peroxiredoxin</fullName>
    </submittedName>
</protein>
<reference evidence="3 4" key="1">
    <citation type="submission" date="2011-09" db="EMBL/GenBank/DDBJ databases">
        <title>The permanent draft genome of Caldithrix abyssi DSM 13497.</title>
        <authorList>
            <consortium name="US DOE Joint Genome Institute (JGI-PGF)"/>
            <person name="Lucas S."/>
            <person name="Han J."/>
            <person name="Lapidus A."/>
            <person name="Bruce D."/>
            <person name="Goodwin L."/>
            <person name="Pitluck S."/>
            <person name="Peters L."/>
            <person name="Kyrpides N."/>
            <person name="Mavromatis K."/>
            <person name="Ivanova N."/>
            <person name="Mikhailova N."/>
            <person name="Chertkov O."/>
            <person name="Detter J.C."/>
            <person name="Tapia R."/>
            <person name="Han C."/>
            <person name="Land M."/>
            <person name="Hauser L."/>
            <person name="Markowitz V."/>
            <person name="Cheng J.-F."/>
            <person name="Hugenholtz P."/>
            <person name="Woyke T."/>
            <person name="Wu D."/>
            <person name="Spring S."/>
            <person name="Brambilla E."/>
            <person name="Klenk H.-P."/>
            <person name="Eisen J.A."/>
        </authorList>
    </citation>
    <scope>NUCLEOTIDE SEQUENCE [LARGE SCALE GENOMIC DNA]</scope>
    <source>
        <strain evidence="3 4">DSM 13497</strain>
    </source>
</reference>
<dbReference type="InterPro" id="IPR036249">
    <property type="entry name" value="Thioredoxin-like_sf"/>
</dbReference>
<dbReference type="EMBL" id="CP018099">
    <property type="protein sequence ID" value="APF19249.1"/>
    <property type="molecule type" value="Genomic_DNA"/>
</dbReference>
<evidence type="ECO:0000313" key="5">
    <source>
        <dbReference type="Proteomes" id="UP000183868"/>
    </source>
</evidence>
<dbReference type="PROSITE" id="PS51352">
    <property type="entry name" value="THIOREDOXIN_2"/>
    <property type="match status" value="1"/>
</dbReference>
<dbReference type="InParanoid" id="H1XXN6"/>
<dbReference type="STRING" id="880073.Cabys_2500"/>
<dbReference type="eggNOG" id="COG1225">
    <property type="taxonomic scope" value="Bacteria"/>
</dbReference>
<keyword evidence="4" id="KW-1185">Reference proteome</keyword>
<evidence type="ECO:0000313" key="2">
    <source>
        <dbReference type="EMBL" id="APF19249.1"/>
    </source>
</evidence>
<dbReference type="PANTHER" id="PTHR43640">
    <property type="entry name" value="OS07G0260300 PROTEIN"/>
    <property type="match status" value="1"/>
</dbReference>
<dbReference type="InterPro" id="IPR000866">
    <property type="entry name" value="AhpC/TSA"/>
</dbReference>
<feature type="domain" description="Thioredoxin" evidence="1">
    <location>
        <begin position="23"/>
        <end position="178"/>
    </location>
</feature>
<dbReference type="Gene3D" id="3.40.30.10">
    <property type="entry name" value="Glutaredoxin"/>
    <property type="match status" value="1"/>
</dbReference>
<dbReference type="OrthoDB" id="9781543at2"/>
<dbReference type="InterPro" id="IPR013766">
    <property type="entry name" value="Thioredoxin_domain"/>
</dbReference>
<evidence type="ECO:0000259" key="1">
    <source>
        <dbReference type="PROSITE" id="PS51352"/>
    </source>
</evidence>
<dbReference type="GO" id="GO:0016491">
    <property type="term" value="F:oxidoreductase activity"/>
    <property type="evidence" value="ECO:0007669"/>
    <property type="project" value="InterPro"/>
</dbReference>
<dbReference type="RefSeq" id="WP_006930672.1">
    <property type="nucleotide sequence ID" value="NZ_CM001402.1"/>
</dbReference>
<dbReference type="Proteomes" id="UP000183868">
    <property type="component" value="Chromosome"/>
</dbReference>
<evidence type="ECO:0000313" key="4">
    <source>
        <dbReference type="Proteomes" id="UP000004671"/>
    </source>
</evidence>
<dbReference type="CDD" id="cd02969">
    <property type="entry name" value="PRX_like1"/>
    <property type="match status" value="1"/>
</dbReference>